<sequence>MFFLQGKVSYKVKTFKTSHLGCELIICFVGSLLVYNCKKNWQNICF</sequence>
<reference evidence="1" key="1">
    <citation type="submission" date="2023-06" db="EMBL/GenBank/DDBJ databases">
        <title>Complete Genome of Candidatus Phytoplasma asteris M33.</title>
        <authorList>
            <person name="Toth R."/>
            <person name="Ilic A.-M."/>
            <person name="Huettel B."/>
            <person name="Duduk B."/>
            <person name="Kube M."/>
        </authorList>
    </citation>
    <scope>NUCLEOTIDE SEQUENCE [LARGE SCALE GENOMIC DNA]</scope>
    <source>
        <strain evidence="1">M33</strain>
    </source>
</reference>
<organism evidence="1 2">
    <name type="scientific">Candidatus Phytoplasma asteris</name>
    <dbReference type="NCBI Taxonomy" id="85620"/>
    <lineage>
        <taxon>Bacteria</taxon>
        <taxon>Bacillati</taxon>
        <taxon>Mycoplasmatota</taxon>
        <taxon>Mollicutes</taxon>
        <taxon>Acholeplasmatales</taxon>
        <taxon>Acholeplasmataceae</taxon>
        <taxon>Candidatus Phytoplasma</taxon>
        <taxon>16SrI (Aster yellows group)</taxon>
    </lineage>
</organism>
<evidence type="ECO:0000313" key="1">
    <source>
        <dbReference type="EMBL" id="WZN38421.1"/>
    </source>
</evidence>
<proteinExistence type="predicted"/>
<name>A0ABZ2YET9_9MOLU</name>
<evidence type="ECO:0000313" key="2">
    <source>
        <dbReference type="Proteomes" id="UP001470586"/>
    </source>
</evidence>
<evidence type="ECO:0008006" key="3">
    <source>
        <dbReference type="Google" id="ProtNLM"/>
    </source>
</evidence>
<keyword evidence="2" id="KW-1185">Reference proteome</keyword>
<accession>A0ABZ2YET9</accession>
<gene>
    <name evidence="1" type="ORF">M33023_02370</name>
</gene>
<protein>
    <recommendedName>
        <fullName evidence="3">Transposase</fullName>
    </recommendedName>
</protein>
<dbReference type="EMBL" id="CP128397">
    <property type="protein sequence ID" value="WZN38421.1"/>
    <property type="molecule type" value="Genomic_DNA"/>
</dbReference>
<dbReference type="Proteomes" id="UP001470586">
    <property type="component" value="Chromosome"/>
</dbReference>